<keyword evidence="5 7" id="KW-1133">Transmembrane helix</keyword>
<keyword evidence="4 7" id="KW-0812">Transmembrane</keyword>
<comment type="caution">
    <text evidence="8">The sequence shown here is derived from an EMBL/GenBank/DDBJ whole genome shotgun (WGS) entry which is preliminary data.</text>
</comment>
<keyword evidence="3" id="KW-1003">Cell membrane</keyword>
<dbReference type="Proteomes" id="UP001382904">
    <property type="component" value="Unassembled WGS sequence"/>
</dbReference>
<keyword evidence="2" id="KW-0813">Transport</keyword>
<evidence type="ECO:0000256" key="4">
    <source>
        <dbReference type="ARBA" id="ARBA00022692"/>
    </source>
</evidence>
<evidence type="ECO:0000256" key="3">
    <source>
        <dbReference type="ARBA" id="ARBA00022475"/>
    </source>
</evidence>
<evidence type="ECO:0000256" key="5">
    <source>
        <dbReference type="ARBA" id="ARBA00022989"/>
    </source>
</evidence>
<evidence type="ECO:0000256" key="2">
    <source>
        <dbReference type="ARBA" id="ARBA00022448"/>
    </source>
</evidence>
<dbReference type="InterPro" id="IPR036259">
    <property type="entry name" value="MFS_trans_sf"/>
</dbReference>
<reference evidence="8 9" key="1">
    <citation type="submission" date="2024-03" db="EMBL/GenBank/DDBJ databases">
        <title>Novel Streptomyces species of biotechnological and ecological value are a feature of Machair soil.</title>
        <authorList>
            <person name="Prole J.R."/>
            <person name="Goodfellow M."/>
            <person name="Allenby N."/>
            <person name="Ward A.C."/>
        </authorList>
    </citation>
    <scope>NUCLEOTIDE SEQUENCE [LARGE SCALE GENOMIC DNA]</scope>
    <source>
        <strain evidence="8 9">MS1.HAVA.3</strain>
    </source>
</reference>
<dbReference type="Gene3D" id="1.20.1250.20">
    <property type="entry name" value="MFS general substrate transporter like domains"/>
    <property type="match status" value="1"/>
</dbReference>
<evidence type="ECO:0000256" key="1">
    <source>
        <dbReference type="ARBA" id="ARBA00004651"/>
    </source>
</evidence>
<dbReference type="EMBL" id="JBBKAM010000004">
    <property type="protein sequence ID" value="MEJ8646341.1"/>
    <property type="molecule type" value="Genomic_DNA"/>
</dbReference>
<dbReference type="Pfam" id="PF05977">
    <property type="entry name" value="MFS_3"/>
    <property type="match status" value="1"/>
</dbReference>
<evidence type="ECO:0000256" key="7">
    <source>
        <dbReference type="SAM" id="Phobius"/>
    </source>
</evidence>
<keyword evidence="9" id="KW-1185">Reference proteome</keyword>
<feature type="transmembrane region" description="Helical" evidence="7">
    <location>
        <begin position="237"/>
        <end position="260"/>
    </location>
</feature>
<dbReference type="CDD" id="cd06173">
    <property type="entry name" value="MFS_MefA_like"/>
    <property type="match status" value="1"/>
</dbReference>
<proteinExistence type="predicted"/>
<organism evidence="8 9">
    <name type="scientific">Streptomyces caledonius</name>
    <dbReference type="NCBI Taxonomy" id="3134107"/>
    <lineage>
        <taxon>Bacteria</taxon>
        <taxon>Bacillati</taxon>
        <taxon>Actinomycetota</taxon>
        <taxon>Actinomycetes</taxon>
        <taxon>Kitasatosporales</taxon>
        <taxon>Streptomycetaceae</taxon>
        <taxon>Streptomyces</taxon>
    </lineage>
</organism>
<dbReference type="PANTHER" id="PTHR23513:SF6">
    <property type="entry name" value="MAJOR FACILITATOR SUPERFAMILY ASSOCIATED DOMAIN-CONTAINING PROTEIN"/>
    <property type="match status" value="1"/>
</dbReference>
<protein>
    <submittedName>
        <fullName evidence="8">MFS transporter</fullName>
    </submittedName>
</protein>
<feature type="transmembrane region" description="Helical" evidence="7">
    <location>
        <begin position="266"/>
        <end position="288"/>
    </location>
</feature>
<evidence type="ECO:0000256" key="6">
    <source>
        <dbReference type="ARBA" id="ARBA00023136"/>
    </source>
</evidence>
<comment type="subcellular location">
    <subcellularLocation>
        <location evidence="1">Cell membrane</location>
        <topology evidence="1">Multi-pass membrane protein</topology>
    </subcellularLocation>
</comment>
<keyword evidence="6 7" id="KW-0472">Membrane</keyword>
<accession>A0ABU8UFQ3</accession>
<feature type="transmembrane region" description="Helical" evidence="7">
    <location>
        <begin position="21"/>
        <end position="46"/>
    </location>
</feature>
<feature type="transmembrane region" description="Helical" evidence="7">
    <location>
        <begin position="114"/>
        <end position="139"/>
    </location>
</feature>
<sequence length="448" mass="44699">MSLPTPRTSSGEGVSLRGHRGFTAYLAGESAGLAGSSVHLVALPVLAVLELDASAGQVTLLASLSHLPTFLLALPAGAVVDRQPKRALMVGTDLAAAAIVAVIPVATLTGRLSVPVLCGVALLLGAVTVVHQAAAIAIVPQLVAPALLHQANSRVGAAFGAADTAGTYLGTAVVALVGAARAFWLDSLSYLVSAWCASRIPDPGRPAAGEMQRRRGIAGEIWEGLAYTARTPLVRDLVLALTVTGFATGLTGALFAFHLLTAVDAGPVGLGIVMGVSGVGALVGALLAPRIVARFGPGRTLVVGFATCAVSGVPLLLARPGAGWLAVLALAGACQLAAAAVAGTTQRSLRQQICPPELQSRAQQTSTWLVSGSKPFAALAGGGLATTYGVRPALLAGALLLLVPVAVLWRSPVRRMAAMPVAAPAVGGVGGVVGGNRSPADKPGKPGS</sequence>
<dbReference type="PANTHER" id="PTHR23513">
    <property type="entry name" value="INTEGRAL MEMBRANE EFFLUX PROTEIN-RELATED"/>
    <property type="match status" value="1"/>
</dbReference>
<feature type="transmembrane region" description="Helical" evidence="7">
    <location>
        <begin position="300"/>
        <end position="318"/>
    </location>
</feature>
<feature type="transmembrane region" description="Helical" evidence="7">
    <location>
        <begin position="58"/>
        <end position="80"/>
    </location>
</feature>
<name>A0ABU8UFQ3_9ACTN</name>
<dbReference type="InterPro" id="IPR010290">
    <property type="entry name" value="TM_effector"/>
</dbReference>
<feature type="transmembrane region" description="Helical" evidence="7">
    <location>
        <begin position="324"/>
        <end position="345"/>
    </location>
</feature>
<dbReference type="SUPFAM" id="SSF103473">
    <property type="entry name" value="MFS general substrate transporter"/>
    <property type="match status" value="1"/>
</dbReference>
<evidence type="ECO:0000313" key="9">
    <source>
        <dbReference type="Proteomes" id="UP001382904"/>
    </source>
</evidence>
<evidence type="ECO:0000313" key="8">
    <source>
        <dbReference type="EMBL" id="MEJ8646341.1"/>
    </source>
</evidence>
<feature type="transmembrane region" description="Helical" evidence="7">
    <location>
        <begin position="392"/>
        <end position="409"/>
    </location>
</feature>
<gene>
    <name evidence="8" type="ORF">WKI68_43950</name>
</gene>